<dbReference type="Gene3D" id="3.40.50.10170">
    <property type="match status" value="1"/>
</dbReference>
<dbReference type="PANTHER" id="PTHR33434">
    <property type="entry name" value="DEGV DOMAIN-CONTAINING PROTEIN DR_1986-RELATED"/>
    <property type="match status" value="1"/>
</dbReference>
<keyword evidence="1" id="KW-0446">Lipid-binding</keyword>
<dbReference type="EMBL" id="JAGSOJ010000006">
    <property type="protein sequence ID" value="MCM1992569.1"/>
    <property type="molecule type" value="Genomic_DNA"/>
</dbReference>
<gene>
    <name evidence="3" type="ORF">KDK92_22880</name>
</gene>
<protein>
    <submittedName>
        <fullName evidence="3">DegV family protein</fullName>
    </submittedName>
</protein>
<evidence type="ECO:0000313" key="4">
    <source>
        <dbReference type="Proteomes" id="UP001056429"/>
    </source>
</evidence>
<dbReference type="InterPro" id="IPR050270">
    <property type="entry name" value="DegV_domain_contain"/>
</dbReference>
<accession>A0A9J6P9V8</accession>
<reference evidence="3" key="1">
    <citation type="journal article" date="2021" name="mSystems">
        <title>Bacteria and Archaea Synergistically Convert Glycine Betaine to Biogenic Methane in the Formosa Cold Seep of the South China Sea.</title>
        <authorList>
            <person name="Li L."/>
            <person name="Zhang W."/>
            <person name="Zhang S."/>
            <person name="Song L."/>
            <person name="Sun Q."/>
            <person name="Zhang H."/>
            <person name="Xiang H."/>
            <person name="Dong X."/>
        </authorList>
    </citation>
    <scope>NUCLEOTIDE SEQUENCE</scope>
    <source>
        <strain evidence="3">ZWT</strain>
    </source>
</reference>
<dbReference type="InterPro" id="IPR043168">
    <property type="entry name" value="DegV_C"/>
</dbReference>
<evidence type="ECO:0000313" key="3">
    <source>
        <dbReference type="EMBL" id="MCM1992569.1"/>
    </source>
</evidence>
<proteinExistence type="predicted"/>
<dbReference type="InterPro" id="IPR003797">
    <property type="entry name" value="DegV"/>
</dbReference>
<dbReference type="PANTHER" id="PTHR33434:SF2">
    <property type="entry name" value="FATTY ACID-BINDING PROTEIN TM_1468"/>
    <property type="match status" value="1"/>
</dbReference>
<dbReference type="GO" id="GO:0008289">
    <property type="term" value="F:lipid binding"/>
    <property type="evidence" value="ECO:0007669"/>
    <property type="project" value="UniProtKB-KW"/>
</dbReference>
<dbReference type="NCBIfam" id="TIGR00762">
    <property type="entry name" value="DegV"/>
    <property type="match status" value="1"/>
</dbReference>
<evidence type="ECO:0000256" key="2">
    <source>
        <dbReference type="SAM" id="Coils"/>
    </source>
</evidence>
<feature type="coiled-coil region" evidence="2">
    <location>
        <begin position="94"/>
        <end position="121"/>
    </location>
</feature>
<evidence type="ECO:0000256" key="1">
    <source>
        <dbReference type="ARBA" id="ARBA00023121"/>
    </source>
</evidence>
<dbReference type="PROSITE" id="PS51482">
    <property type="entry name" value="DEGV"/>
    <property type="match status" value="1"/>
</dbReference>
<dbReference type="Proteomes" id="UP001056429">
    <property type="component" value="Unassembled WGS sequence"/>
</dbReference>
<comment type="caution">
    <text evidence="3">The sequence shown here is derived from an EMBL/GenBank/DDBJ whole genome shotgun (WGS) entry which is preliminary data.</text>
</comment>
<organism evidence="3 4">
    <name type="scientific">Oceanirhabdus seepicola</name>
    <dbReference type="NCBI Taxonomy" id="2828781"/>
    <lineage>
        <taxon>Bacteria</taxon>
        <taxon>Bacillati</taxon>
        <taxon>Bacillota</taxon>
        <taxon>Clostridia</taxon>
        <taxon>Eubacteriales</taxon>
        <taxon>Clostridiaceae</taxon>
        <taxon>Oceanirhabdus</taxon>
    </lineage>
</organism>
<sequence>MMKIIVDSTFDLPEEMIKQLEIDIIPLRVLIGDKEYYDKTDISVNEVYEAMKSGIMPKTSQPNLVQVRGLFQGYAEKNEDFVYISFSSKMSGTYQSAKLILDELKEEYQNVKMEVIDSKAGSQGIGLMVLGIHDRIKNGANFEEVIKVLDFYRENVEHFFNLTDLHWLSKGGRLSRGKAVVGSLMNIKPILRIEDGEIIHFKSVRGKKKATKEIIDEVLSLIPKRDFKYIGIGHSDDFGMATMIKETLKKEFPNKKYLLTDIGSVLTSHLGIGGTGILLMSEYKG</sequence>
<dbReference type="SUPFAM" id="SSF82549">
    <property type="entry name" value="DAK1/DegV-like"/>
    <property type="match status" value="1"/>
</dbReference>
<reference evidence="3" key="2">
    <citation type="submission" date="2021-04" db="EMBL/GenBank/DDBJ databases">
        <authorList>
            <person name="Dong X."/>
        </authorList>
    </citation>
    <scope>NUCLEOTIDE SEQUENCE</scope>
    <source>
        <strain evidence="3">ZWT</strain>
    </source>
</reference>
<keyword evidence="4" id="KW-1185">Reference proteome</keyword>
<dbReference type="Gene3D" id="3.30.1180.10">
    <property type="match status" value="1"/>
</dbReference>
<dbReference type="Pfam" id="PF02645">
    <property type="entry name" value="DegV"/>
    <property type="match status" value="1"/>
</dbReference>
<dbReference type="AlphaFoldDB" id="A0A9J6P9V8"/>
<keyword evidence="2" id="KW-0175">Coiled coil</keyword>
<name>A0A9J6P9V8_9CLOT</name>